<evidence type="ECO:0000256" key="1">
    <source>
        <dbReference type="SAM" id="SignalP"/>
    </source>
</evidence>
<evidence type="ECO:0000313" key="4">
    <source>
        <dbReference type="Proteomes" id="UP000445582"/>
    </source>
</evidence>
<dbReference type="PANTHER" id="PTHR30383">
    <property type="entry name" value="THIOESTERASE 1/PROTEASE 1/LYSOPHOSPHOLIPASE L1"/>
    <property type="match status" value="1"/>
</dbReference>
<dbReference type="OrthoDB" id="9786188at2"/>
<dbReference type="Proteomes" id="UP000445582">
    <property type="component" value="Unassembled WGS sequence"/>
</dbReference>
<protein>
    <submittedName>
        <fullName evidence="3">Arylesterase</fullName>
    </submittedName>
</protein>
<dbReference type="PROSITE" id="PS51257">
    <property type="entry name" value="PROKAR_LIPOPROTEIN"/>
    <property type="match status" value="1"/>
</dbReference>
<organism evidence="3 4">
    <name type="scientific">Qipengyuania oceanensis</name>
    <dbReference type="NCBI Taxonomy" id="1463597"/>
    <lineage>
        <taxon>Bacteria</taxon>
        <taxon>Pseudomonadati</taxon>
        <taxon>Pseudomonadota</taxon>
        <taxon>Alphaproteobacteria</taxon>
        <taxon>Sphingomonadales</taxon>
        <taxon>Erythrobacteraceae</taxon>
        <taxon>Qipengyuania</taxon>
    </lineage>
</organism>
<keyword evidence="4" id="KW-1185">Reference proteome</keyword>
<dbReference type="AlphaFoldDB" id="A0A844YFS1"/>
<sequence length="235" mass="25099">MRLRFSSIVPFAAALVLAGCGGAQEGETGEPSAQVSPDEVPVMGPERHIVAFGDSLFAGYGLGPGESYPERLQAALRARGINAQIANAGVSGDTTAAGRQRIAFTLDAQEKKPDLVIVELGGNDLLRSIDPAQTRENLAAILDEITDRDIPVLLMGMRAPPNLGPDYQQRFDALYGDIARQYGAELVPFFLEAIYQRPELFQDDRIHPTAVGIEEIVGATVSQVAEALPDAANDN</sequence>
<accession>A0A844YFS1</accession>
<dbReference type="CDD" id="cd01822">
    <property type="entry name" value="Lysophospholipase_L1_like"/>
    <property type="match status" value="1"/>
</dbReference>
<evidence type="ECO:0000313" key="3">
    <source>
        <dbReference type="EMBL" id="MXO62199.1"/>
    </source>
</evidence>
<feature type="signal peptide" evidence="1">
    <location>
        <begin position="1"/>
        <end position="25"/>
    </location>
</feature>
<evidence type="ECO:0000259" key="2">
    <source>
        <dbReference type="Pfam" id="PF13472"/>
    </source>
</evidence>
<dbReference type="PANTHER" id="PTHR30383:SF24">
    <property type="entry name" value="THIOESTERASE 1_PROTEASE 1_LYSOPHOSPHOLIPASE L1"/>
    <property type="match status" value="1"/>
</dbReference>
<feature type="chain" id="PRO_5032579106" evidence="1">
    <location>
        <begin position="26"/>
        <end position="235"/>
    </location>
</feature>
<keyword evidence="1" id="KW-0732">Signal</keyword>
<dbReference type="InterPro" id="IPR036514">
    <property type="entry name" value="SGNH_hydro_sf"/>
</dbReference>
<dbReference type="GO" id="GO:0004622">
    <property type="term" value="F:phosphatidylcholine lysophospholipase activity"/>
    <property type="evidence" value="ECO:0007669"/>
    <property type="project" value="TreeGrafter"/>
</dbReference>
<dbReference type="InterPro" id="IPR051532">
    <property type="entry name" value="Ester_Hydrolysis_Enzymes"/>
</dbReference>
<dbReference type="Gene3D" id="3.40.50.1110">
    <property type="entry name" value="SGNH hydrolase"/>
    <property type="match status" value="1"/>
</dbReference>
<name>A0A844YFS1_9SPHN</name>
<comment type="caution">
    <text evidence="3">The sequence shown here is derived from an EMBL/GenBank/DDBJ whole genome shotgun (WGS) entry which is preliminary data.</text>
</comment>
<proteinExistence type="predicted"/>
<feature type="domain" description="SGNH hydrolase-type esterase" evidence="2">
    <location>
        <begin position="51"/>
        <end position="212"/>
    </location>
</feature>
<reference evidence="3 4" key="1">
    <citation type="submission" date="2019-12" db="EMBL/GenBank/DDBJ databases">
        <title>Genomic-based taxomic classification of the family Erythrobacteraceae.</title>
        <authorList>
            <person name="Xu L."/>
        </authorList>
    </citation>
    <scope>NUCLEOTIDE SEQUENCE [LARGE SCALE GENOMIC DNA]</scope>
    <source>
        <strain evidence="3 4">MCCC 1A09965</strain>
    </source>
</reference>
<gene>
    <name evidence="3" type="ORF">GRI48_04155</name>
</gene>
<dbReference type="SUPFAM" id="SSF52266">
    <property type="entry name" value="SGNH hydrolase"/>
    <property type="match status" value="1"/>
</dbReference>
<dbReference type="InterPro" id="IPR013830">
    <property type="entry name" value="SGNH_hydro"/>
</dbReference>
<dbReference type="EMBL" id="WTYN01000001">
    <property type="protein sequence ID" value="MXO62199.1"/>
    <property type="molecule type" value="Genomic_DNA"/>
</dbReference>
<dbReference type="Pfam" id="PF13472">
    <property type="entry name" value="Lipase_GDSL_2"/>
    <property type="match status" value="1"/>
</dbReference>
<dbReference type="RefSeq" id="WP_160671818.1">
    <property type="nucleotide sequence ID" value="NZ_WTYN01000001.1"/>
</dbReference>